<dbReference type="Proteomes" id="UP000461409">
    <property type="component" value="Unassembled WGS sequence"/>
</dbReference>
<reference evidence="7 8" key="2">
    <citation type="submission" date="2020-02" db="EMBL/GenBank/DDBJ databases">
        <title>Erythrobacter dongmakensis sp. nov., isolated from a tidal mudflat.</title>
        <authorList>
            <person name="Kim I.S."/>
        </authorList>
    </citation>
    <scope>NUCLEOTIDE SEQUENCE [LARGE SCALE GENOMIC DNA]</scope>
    <source>
        <strain evidence="7 8">GH3-10</strain>
    </source>
</reference>
<evidence type="ECO:0000256" key="1">
    <source>
        <dbReference type="ARBA" id="ARBA00004370"/>
    </source>
</evidence>
<keyword evidence="3 6" id="KW-0812">Transmembrane</keyword>
<evidence type="ECO:0000256" key="2">
    <source>
        <dbReference type="ARBA" id="ARBA00009530"/>
    </source>
</evidence>
<comment type="caution">
    <text evidence="7">The sequence shown here is derived from an EMBL/GenBank/DDBJ whole genome shotgun (WGS) entry which is preliminary data.</text>
</comment>
<evidence type="ECO:0000256" key="5">
    <source>
        <dbReference type="ARBA" id="ARBA00023136"/>
    </source>
</evidence>
<organism evidence="7 8">
    <name type="scientific">Aurantiacibacter rhizosphaerae</name>
    <dbReference type="NCBI Taxonomy" id="2691582"/>
    <lineage>
        <taxon>Bacteria</taxon>
        <taxon>Pseudomonadati</taxon>
        <taxon>Pseudomonadota</taxon>
        <taxon>Alphaproteobacteria</taxon>
        <taxon>Sphingomonadales</taxon>
        <taxon>Erythrobacteraceae</taxon>
        <taxon>Aurantiacibacter</taxon>
    </lineage>
</organism>
<dbReference type="InterPro" id="IPR000612">
    <property type="entry name" value="PMP3"/>
</dbReference>
<dbReference type="AlphaFoldDB" id="A0A844XDB2"/>
<feature type="transmembrane region" description="Helical" evidence="6">
    <location>
        <begin position="28"/>
        <end position="50"/>
    </location>
</feature>
<dbReference type="PANTHER" id="PTHR21659:SF42">
    <property type="entry name" value="UPF0057 MEMBRANE PROTEIN ZK632.10-RELATED"/>
    <property type="match status" value="1"/>
</dbReference>
<protein>
    <submittedName>
        <fullName evidence="7">YqaE/Pmp3 family membrane protein</fullName>
    </submittedName>
</protein>
<evidence type="ECO:0000256" key="4">
    <source>
        <dbReference type="ARBA" id="ARBA00022989"/>
    </source>
</evidence>
<evidence type="ECO:0000313" key="7">
    <source>
        <dbReference type="EMBL" id="MWV27495.1"/>
    </source>
</evidence>
<accession>A0A844XDB2</accession>
<evidence type="ECO:0000313" key="8">
    <source>
        <dbReference type="Proteomes" id="UP000461409"/>
    </source>
</evidence>
<dbReference type="PANTHER" id="PTHR21659">
    <property type="entry name" value="HYDROPHOBIC PROTEIN RCI2 LOW TEMPERATURE AND SALT RESPONSIVE PROTEIN LTI6 -RELATED"/>
    <property type="match status" value="1"/>
</dbReference>
<evidence type="ECO:0000256" key="6">
    <source>
        <dbReference type="SAM" id="Phobius"/>
    </source>
</evidence>
<evidence type="ECO:0000256" key="3">
    <source>
        <dbReference type="ARBA" id="ARBA00022692"/>
    </source>
</evidence>
<comment type="similarity">
    <text evidence="2">Belongs to the UPF0057 (PMP3) family.</text>
</comment>
<keyword evidence="4 6" id="KW-1133">Transmembrane helix</keyword>
<dbReference type="EMBL" id="WUBR01000001">
    <property type="protein sequence ID" value="MWV27495.1"/>
    <property type="molecule type" value="Genomic_DNA"/>
</dbReference>
<comment type="subcellular location">
    <subcellularLocation>
        <location evidence="1">Membrane</location>
    </subcellularLocation>
</comment>
<dbReference type="GO" id="GO:0016020">
    <property type="term" value="C:membrane"/>
    <property type="evidence" value="ECO:0007669"/>
    <property type="project" value="UniProtKB-SubCell"/>
</dbReference>
<proteinExistence type="inferred from homology"/>
<dbReference type="RefSeq" id="WP_160485057.1">
    <property type="nucleotide sequence ID" value="NZ_WUBR01000001.1"/>
</dbReference>
<dbReference type="Pfam" id="PF01679">
    <property type="entry name" value="Pmp3"/>
    <property type="match status" value="1"/>
</dbReference>
<dbReference type="PROSITE" id="PS01309">
    <property type="entry name" value="UPF0057"/>
    <property type="match status" value="1"/>
</dbReference>
<reference evidence="7 8" key="1">
    <citation type="submission" date="2019-12" db="EMBL/GenBank/DDBJ databases">
        <authorList>
            <person name="Lee S.D."/>
        </authorList>
    </citation>
    <scope>NUCLEOTIDE SEQUENCE [LARGE SCALE GENOMIC DNA]</scope>
    <source>
        <strain evidence="7 8">GH3-10</strain>
    </source>
</reference>
<name>A0A844XDB2_9SPHN</name>
<gene>
    <name evidence="7" type="ORF">GRF63_06215</name>
</gene>
<keyword evidence="8" id="KW-1185">Reference proteome</keyword>
<keyword evidence="5 6" id="KW-0472">Membrane</keyword>
<sequence length="52" mass="5640">MNILILIATILVPPLGVALKHGLGGTFLINLILTLIFFVPGLIHGIYVNFVR</sequence>